<evidence type="ECO:0000256" key="1">
    <source>
        <dbReference type="SAM" id="MobiDB-lite"/>
    </source>
</evidence>
<dbReference type="InterPro" id="IPR038607">
    <property type="entry name" value="PhoD-like_sf"/>
</dbReference>
<protein>
    <recommendedName>
        <fullName evidence="2">PhoD-like phosphatase domain-containing protein</fullName>
    </recommendedName>
</protein>
<feature type="domain" description="PhoD-like phosphatase" evidence="2">
    <location>
        <begin position="551"/>
        <end position="726"/>
    </location>
</feature>
<feature type="region of interest" description="Disordered" evidence="1">
    <location>
        <begin position="16"/>
        <end position="79"/>
    </location>
</feature>
<feature type="compositionally biased region" description="Low complexity" evidence="1">
    <location>
        <begin position="171"/>
        <end position="186"/>
    </location>
</feature>
<dbReference type="InterPro" id="IPR018946">
    <property type="entry name" value="PhoD-like_MPP"/>
</dbReference>
<dbReference type="Proteomes" id="UP000007148">
    <property type="component" value="Unassembled WGS sequence"/>
</dbReference>
<keyword evidence="4" id="KW-1185">Reference proteome</keyword>
<dbReference type="PANTHER" id="PTHR46689:SF1">
    <property type="entry name" value="PHOD-LIKE PHOSPHATASE DOMAIN-CONTAINING PROTEIN"/>
    <property type="match status" value="1"/>
</dbReference>
<dbReference type="HOGENOM" id="CLU_000998_1_0_1"/>
<feature type="domain" description="PhoD-like phosphatase" evidence="2">
    <location>
        <begin position="265"/>
        <end position="541"/>
    </location>
</feature>
<organism evidence="3 4">
    <name type="scientific">Serendipita indica (strain DSM 11827)</name>
    <name type="common">Root endophyte fungus</name>
    <name type="synonym">Piriformospora indica</name>
    <dbReference type="NCBI Taxonomy" id="1109443"/>
    <lineage>
        <taxon>Eukaryota</taxon>
        <taxon>Fungi</taxon>
        <taxon>Dikarya</taxon>
        <taxon>Basidiomycota</taxon>
        <taxon>Agaricomycotina</taxon>
        <taxon>Agaricomycetes</taxon>
        <taxon>Sebacinales</taxon>
        <taxon>Serendipitaceae</taxon>
        <taxon>Serendipita</taxon>
    </lineage>
</organism>
<dbReference type="GO" id="GO:0016020">
    <property type="term" value="C:membrane"/>
    <property type="evidence" value="ECO:0007669"/>
    <property type="project" value="TreeGrafter"/>
</dbReference>
<dbReference type="Gene3D" id="3.60.21.70">
    <property type="entry name" value="PhoD-like phosphatase"/>
    <property type="match status" value="1"/>
</dbReference>
<feature type="compositionally biased region" description="Polar residues" evidence="1">
    <location>
        <begin position="202"/>
        <end position="213"/>
    </location>
</feature>
<dbReference type="InterPro" id="IPR043904">
    <property type="entry name" value="PhoD_2-like"/>
</dbReference>
<dbReference type="Pfam" id="PF19050">
    <property type="entry name" value="PhoD_2"/>
    <property type="match status" value="2"/>
</dbReference>
<dbReference type="InParanoid" id="G4TES6"/>
<accession>G4TES6</accession>
<sequence>MDEAGWHALRRAEAAYHEPYERNPDGSYQPIVNVNPLNEPYITGPSRSTSEASTGSWGPPPGPPPGHQERPPAYHAPANHAESWMPNEEKRVYEEEKLNPTPSAIERSRAYKGLEKMNPHLQFLCGPLLRYDTVENDTYYGSVLIVTADAGSIYSPHPRLTLEWDPERPSYLRSSSTSSQYYAPGSTPMGDPSHPAAAYGGTSYSRTSLQSTDSYTPSARARTSLIKAQEIWVYHDPYGSCTFWRMMFEIPLSENEMAITYRVNGGHGLQFFVPGKTQNMRWAAYSCNGFSAGINADEFRGPGHASGFDPVWSDLLDQHAEKPFHVLVGGGDQLYCDSLMREPEFQEFINLTSRKAKLAYQITDSIRAAIDRFYFSHYCLVFRNGKFAQANSTIPMVNMLDDHDMIDGFGSYPEELQRSPMFQLIGDRAYHFFLLFQCFVVDAVDGIDSRPGKHSTHSMLIGGAGAWIPYPSHSFLTYMGPATAMIMLDCRAERRLDRVCSETTYRRMFDRLWELPASVKHLVVQLGIPIAYPRMNFLETALESSFNPFIALGKKGQLGMGSLVNKFNKDAELLDDLMDHWTAAKHKKERNWFVEQMQNFALLRRIRVTFLSGDVHCAAVGVFKTLSPNAPVDPRMDYRYMINVVTSAIVNTPPPNGVQTMVASLSDKQHKSMHYAQTDETMIPLFQKDTNGKPPKSKNIMGRRNYAIVEYDSKTEELQFDIRVEKQKGVGTTVGYPIRTPGPGWQVP</sequence>
<name>G4TES6_SERID</name>
<dbReference type="EMBL" id="CAFZ01000065">
    <property type="protein sequence ID" value="CCA69829.1"/>
    <property type="molecule type" value="Genomic_DNA"/>
</dbReference>
<gene>
    <name evidence="3" type="ORF">PIIN_03769</name>
</gene>
<dbReference type="OrthoDB" id="2419400at2759"/>
<dbReference type="eggNOG" id="ENOG502QPI0">
    <property type="taxonomic scope" value="Eukaryota"/>
</dbReference>
<proteinExistence type="predicted"/>
<dbReference type="PANTHER" id="PTHR46689">
    <property type="entry name" value="MEMBRANE PROTEIN, PUTATIVE-RELATED"/>
    <property type="match status" value="1"/>
</dbReference>
<reference evidence="3 4" key="1">
    <citation type="journal article" date="2011" name="PLoS Pathog.">
        <title>Endophytic Life Strategies Decoded by Genome and Transcriptome Analyses of the Mutualistic Root Symbiont Piriformospora indica.</title>
        <authorList>
            <person name="Zuccaro A."/>
            <person name="Lahrmann U."/>
            <person name="Guldener U."/>
            <person name="Langen G."/>
            <person name="Pfiffi S."/>
            <person name="Biedenkopf D."/>
            <person name="Wong P."/>
            <person name="Samans B."/>
            <person name="Grimm C."/>
            <person name="Basiewicz M."/>
            <person name="Murat C."/>
            <person name="Martin F."/>
            <person name="Kogel K.H."/>
        </authorList>
    </citation>
    <scope>NUCLEOTIDE SEQUENCE [LARGE SCALE GENOMIC DNA]</scope>
    <source>
        <strain evidence="3 4">DSM 11827</strain>
    </source>
</reference>
<comment type="caution">
    <text evidence="3">The sequence shown here is derived from an EMBL/GenBank/DDBJ whole genome shotgun (WGS) entry which is preliminary data.</text>
</comment>
<dbReference type="OMA" id="NQNMRWA"/>
<dbReference type="AlphaFoldDB" id="G4TES6"/>
<evidence type="ECO:0000313" key="4">
    <source>
        <dbReference type="Proteomes" id="UP000007148"/>
    </source>
</evidence>
<dbReference type="STRING" id="1109443.G4TES6"/>
<evidence type="ECO:0000259" key="2">
    <source>
        <dbReference type="Pfam" id="PF19050"/>
    </source>
</evidence>
<evidence type="ECO:0000313" key="3">
    <source>
        <dbReference type="EMBL" id="CCA69829.1"/>
    </source>
</evidence>
<feature type="region of interest" description="Disordered" evidence="1">
    <location>
        <begin position="169"/>
        <end position="213"/>
    </location>
</feature>
<feature type="compositionally biased region" description="Polar residues" evidence="1">
    <location>
        <begin position="45"/>
        <end position="56"/>
    </location>
</feature>
<dbReference type="CDD" id="cd07389">
    <property type="entry name" value="MPP_PhoD"/>
    <property type="match status" value="1"/>
</dbReference>